<keyword evidence="4" id="KW-1185">Reference proteome</keyword>
<dbReference type="EMBL" id="CP025938">
    <property type="protein sequence ID" value="AUS04874.1"/>
    <property type="molecule type" value="Genomic_DNA"/>
</dbReference>
<evidence type="ECO:0000313" key="3">
    <source>
        <dbReference type="EMBL" id="AUS04874.1"/>
    </source>
</evidence>
<name>A0A2I7SGA0_9FLAO</name>
<proteinExistence type="predicted"/>
<evidence type="ECO:0000313" key="4">
    <source>
        <dbReference type="Proteomes" id="UP000236592"/>
    </source>
</evidence>
<dbReference type="Proteomes" id="UP000236592">
    <property type="component" value="Chromosome"/>
</dbReference>
<evidence type="ECO:0000256" key="1">
    <source>
        <dbReference type="ARBA" id="ARBA00022729"/>
    </source>
</evidence>
<dbReference type="KEGG" id="taj:C1A40_05020"/>
<organism evidence="3 4">
    <name type="scientific">Pseudotamlana carrageenivorans</name>
    <dbReference type="NCBI Taxonomy" id="2069432"/>
    <lineage>
        <taxon>Bacteria</taxon>
        <taxon>Pseudomonadati</taxon>
        <taxon>Bacteroidota</taxon>
        <taxon>Flavobacteriia</taxon>
        <taxon>Flavobacteriales</taxon>
        <taxon>Flavobacteriaceae</taxon>
        <taxon>Pseudotamlana</taxon>
    </lineage>
</organism>
<dbReference type="OrthoDB" id="1345084at2"/>
<gene>
    <name evidence="3" type="ORF">C1A40_05020</name>
</gene>
<dbReference type="NCBIfam" id="TIGR04183">
    <property type="entry name" value="Por_Secre_tail"/>
    <property type="match status" value="1"/>
</dbReference>
<dbReference type="AlphaFoldDB" id="A0A2I7SGA0"/>
<sequence length="228" mass="24950">MKTYIQIVFIVGFVFPSFAQITFNGCHTLFEDQDYIFDFISADATGRNVYSTIPIDGSQTCGGIGTCEFKLAWNDASAVWEFVADDGNGDFSNSYVIYSNTTPSSPNPPSLSLGSWVENTSVTESHCGGALSTSNAVLTGDVEDSLLSTDDFYLENQISVYPNPVRDLLNITHPHLTIDKVTLFSVLGKLVLETNISKKIDVSGLDSGIYFLKIESNKKEIVKKIVVN</sequence>
<dbReference type="RefSeq" id="WP_102994940.1">
    <property type="nucleotide sequence ID" value="NZ_CP025938.1"/>
</dbReference>
<keyword evidence="1" id="KW-0732">Signal</keyword>
<dbReference type="InterPro" id="IPR026444">
    <property type="entry name" value="Secre_tail"/>
</dbReference>
<feature type="domain" description="Secretion system C-terminal sorting" evidence="2">
    <location>
        <begin position="160"/>
        <end position="227"/>
    </location>
</feature>
<accession>A0A2I7SGA0</accession>
<reference evidence="4" key="1">
    <citation type="submission" date="2018-01" db="EMBL/GenBank/DDBJ databases">
        <title>Complete genome of Tamlana sp. UJ94.</title>
        <authorList>
            <person name="Jung J."/>
            <person name="Chung D."/>
            <person name="Bae S.S."/>
            <person name="Baek K."/>
        </authorList>
    </citation>
    <scope>NUCLEOTIDE SEQUENCE [LARGE SCALE GENOMIC DNA]</scope>
    <source>
        <strain evidence="4">UJ94</strain>
    </source>
</reference>
<evidence type="ECO:0000259" key="2">
    <source>
        <dbReference type="Pfam" id="PF18962"/>
    </source>
</evidence>
<protein>
    <recommendedName>
        <fullName evidence="2">Secretion system C-terminal sorting domain-containing protein</fullName>
    </recommendedName>
</protein>
<dbReference type="Pfam" id="PF18962">
    <property type="entry name" value="Por_Secre_tail"/>
    <property type="match status" value="1"/>
</dbReference>